<dbReference type="NCBIfam" id="TIGR00078">
    <property type="entry name" value="nadC"/>
    <property type="match status" value="1"/>
</dbReference>
<evidence type="ECO:0000259" key="13">
    <source>
        <dbReference type="Pfam" id="PF02749"/>
    </source>
</evidence>
<organism evidence="14">
    <name type="scientific">hydrothermal vent metagenome</name>
    <dbReference type="NCBI Taxonomy" id="652676"/>
    <lineage>
        <taxon>unclassified sequences</taxon>
        <taxon>metagenomes</taxon>
        <taxon>ecological metagenomes</taxon>
    </lineage>
</organism>
<name>A0A3B0X1X2_9ZZZZ</name>
<gene>
    <name evidence="14" type="ORF">MNBD_GAMMA04-195</name>
</gene>
<keyword evidence="8 14" id="KW-0808">Transferase</keyword>
<evidence type="ECO:0000256" key="5">
    <source>
        <dbReference type="ARBA" id="ARBA00011944"/>
    </source>
</evidence>
<evidence type="ECO:0000256" key="6">
    <source>
        <dbReference type="ARBA" id="ARBA00022642"/>
    </source>
</evidence>
<evidence type="ECO:0000259" key="12">
    <source>
        <dbReference type="Pfam" id="PF01729"/>
    </source>
</evidence>
<evidence type="ECO:0000313" key="14">
    <source>
        <dbReference type="EMBL" id="VAW49824.1"/>
    </source>
</evidence>
<evidence type="ECO:0000256" key="4">
    <source>
        <dbReference type="ARBA" id="ARBA00011218"/>
    </source>
</evidence>
<dbReference type="GO" id="GO:0034213">
    <property type="term" value="P:quinolinate catabolic process"/>
    <property type="evidence" value="ECO:0007669"/>
    <property type="project" value="TreeGrafter"/>
</dbReference>
<dbReference type="InterPro" id="IPR022412">
    <property type="entry name" value="Quinolinate_PRibosylTrfase_N"/>
</dbReference>
<dbReference type="Pfam" id="PF02749">
    <property type="entry name" value="QRPTase_N"/>
    <property type="match status" value="1"/>
</dbReference>
<dbReference type="GO" id="GO:0009435">
    <property type="term" value="P:NAD+ biosynthetic process"/>
    <property type="evidence" value="ECO:0007669"/>
    <property type="project" value="UniProtKB-UniPathway"/>
</dbReference>
<dbReference type="InterPro" id="IPR027277">
    <property type="entry name" value="NadC/ModD"/>
</dbReference>
<dbReference type="GO" id="GO:0005737">
    <property type="term" value="C:cytoplasm"/>
    <property type="evidence" value="ECO:0007669"/>
    <property type="project" value="TreeGrafter"/>
</dbReference>
<dbReference type="PIRSF" id="PIRSF006250">
    <property type="entry name" value="NadC_ModD"/>
    <property type="match status" value="1"/>
</dbReference>
<dbReference type="Pfam" id="PF01729">
    <property type="entry name" value="QRPTase_C"/>
    <property type="match status" value="1"/>
</dbReference>
<dbReference type="InterPro" id="IPR002638">
    <property type="entry name" value="Quinolinate_PRibosylTrfase_C"/>
</dbReference>
<dbReference type="EC" id="2.4.2.19" evidence="5"/>
<evidence type="ECO:0000256" key="7">
    <source>
        <dbReference type="ARBA" id="ARBA00022676"/>
    </source>
</evidence>
<dbReference type="PANTHER" id="PTHR32179">
    <property type="entry name" value="NICOTINATE-NUCLEOTIDE PYROPHOSPHORYLASE [CARBOXYLATING]"/>
    <property type="match status" value="1"/>
</dbReference>
<dbReference type="Gene3D" id="3.90.1170.20">
    <property type="entry name" value="Quinolinate phosphoribosyl transferase, N-terminal domain"/>
    <property type="match status" value="1"/>
</dbReference>
<comment type="subunit">
    <text evidence="4">Hexamer formed by 3 homodimers.</text>
</comment>
<dbReference type="SUPFAM" id="SSF51690">
    <property type="entry name" value="Nicotinate/Quinolinate PRTase C-terminal domain-like"/>
    <property type="match status" value="1"/>
</dbReference>
<proteinExistence type="inferred from homology"/>
<dbReference type="FunFam" id="3.20.20.70:FF:000030">
    <property type="entry name" value="Nicotinate-nucleotide pyrophosphorylase, carboxylating"/>
    <property type="match status" value="1"/>
</dbReference>
<evidence type="ECO:0000256" key="1">
    <source>
        <dbReference type="ARBA" id="ARBA00003237"/>
    </source>
</evidence>
<dbReference type="Gene3D" id="3.20.20.70">
    <property type="entry name" value="Aldolase class I"/>
    <property type="match status" value="1"/>
</dbReference>
<evidence type="ECO:0000256" key="8">
    <source>
        <dbReference type="ARBA" id="ARBA00022679"/>
    </source>
</evidence>
<evidence type="ECO:0000256" key="10">
    <source>
        <dbReference type="ARBA" id="ARBA00047445"/>
    </source>
</evidence>
<dbReference type="InterPro" id="IPR004393">
    <property type="entry name" value="NadC"/>
</dbReference>
<evidence type="ECO:0000256" key="9">
    <source>
        <dbReference type="ARBA" id="ARBA00033102"/>
    </source>
</evidence>
<keyword evidence="7 14" id="KW-0328">Glycosyltransferase</keyword>
<dbReference type="InterPro" id="IPR036068">
    <property type="entry name" value="Nicotinate_pribotase-like_C"/>
</dbReference>
<feature type="domain" description="Quinolinate phosphoribosyl transferase N-terminal" evidence="13">
    <location>
        <begin position="34"/>
        <end position="118"/>
    </location>
</feature>
<dbReference type="AlphaFoldDB" id="A0A3B0X1X2"/>
<dbReference type="FunFam" id="3.90.1170.20:FF:000001">
    <property type="entry name" value="Nicotinate-nucleotide diphosphorylase (Carboxylating)"/>
    <property type="match status" value="1"/>
</dbReference>
<comment type="catalytic activity">
    <reaction evidence="10">
        <text>nicotinate beta-D-ribonucleotide + CO2 + diphosphate = quinolinate + 5-phospho-alpha-D-ribose 1-diphosphate + 2 H(+)</text>
        <dbReference type="Rhea" id="RHEA:12733"/>
        <dbReference type="ChEBI" id="CHEBI:15378"/>
        <dbReference type="ChEBI" id="CHEBI:16526"/>
        <dbReference type="ChEBI" id="CHEBI:29959"/>
        <dbReference type="ChEBI" id="CHEBI:33019"/>
        <dbReference type="ChEBI" id="CHEBI:57502"/>
        <dbReference type="ChEBI" id="CHEBI:58017"/>
        <dbReference type="EC" id="2.4.2.19"/>
    </reaction>
</comment>
<dbReference type="UniPathway" id="UPA00253">
    <property type="reaction ID" value="UER00331"/>
</dbReference>
<reference evidence="14" key="1">
    <citation type="submission" date="2018-06" db="EMBL/GenBank/DDBJ databases">
        <authorList>
            <person name="Zhirakovskaya E."/>
        </authorList>
    </citation>
    <scope>NUCLEOTIDE SEQUENCE</scope>
</reference>
<dbReference type="PANTHER" id="PTHR32179:SF3">
    <property type="entry name" value="NICOTINATE-NUCLEOTIDE PYROPHOSPHORYLASE [CARBOXYLATING]"/>
    <property type="match status" value="1"/>
</dbReference>
<dbReference type="CDD" id="cd01572">
    <property type="entry name" value="QPRTase"/>
    <property type="match status" value="1"/>
</dbReference>
<dbReference type="InterPro" id="IPR013785">
    <property type="entry name" value="Aldolase_TIM"/>
</dbReference>
<protein>
    <recommendedName>
        <fullName evidence="11">Probable nicotinate-nucleotide pyrophosphorylase [carboxylating]</fullName>
        <ecNumber evidence="5">2.4.2.19</ecNumber>
    </recommendedName>
    <alternativeName>
        <fullName evidence="9">Quinolinate phosphoribosyltransferase [decarboxylating]</fullName>
    </alternativeName>
</protein>
<evidence type="ECO:0000256" key="2">
    <source>
        <dbReference type="ARBA" id="ARBA00004893"/>
    </source>
</evidence>
<dbReference type="GO" id="GO:0004514">
    <property type="term" value="F:nicotinate-nucleotide diphosphorylase (carboxylating) activity"/>
    <property type="evidence" value="ECO:0007669"/>
    <property type="project" value="UniProtKB-EC"/>
</dbReference>
<dbReference type="SUPFAM" id="SSF54675">
    <property type="entry name" value="Nicotinate/Quinolinate PRTase N-terminal domain-like"/>
    <property type="match status" value="1"/>
</dbReference>
<feature type="domain" description="Quinolinate phosphoribosyl transferase C-terminal" evidence="12">
    <location>
        <begin position="121"/>
        <end position="284"/>
    </location>
</feature>
<dbReference type="InterPro" id="IPR037128">
    <property type="entry name" value="Quinolinate_PRibosylTase_N_sf"/>
</dbReference>
<keyword evidence="6" id="KW-0662">Pyridine nucleotide biosynthesis</keyword>
<dbReference type="EMBL" id="UOFB01000397">
    <property type="protein sequence ID" value="VAW49824.1"/>
    <property type="molecule type" value="Genomic_DNA"/>
</dbReference>
<comment type="function">
    <text evidence="1">Involved in the catabolism of quinolinic acid (QA).</text>
</comment>
<comment type="similarity">
    <text evidence="3">Belongs to the NadC/ModD family.</text>
</comment>
<comment type="pathway">
    <text evidence="2">Cofactor biosynthesis; NAD(+) biosynthesis; nicotinate D-ribonucleotide from quinolinate: step 1/1.</text>
</comment>
<sequence>MQQHKASPMNDIDYFETLENTVTIALQEDIKGGDLTAELIPKTTQAEANIICREPAILCGRPWFDEVFRQVDSAIQIEWLAEEGDEVTADQTLCVIKGAAQSILTAERTALNFLQTLSATATVTAQYVALLKGSRTQLLDTRKTLPGLRLAQKYAVACGGGSNHRIGLYDAILIKENHIIAAGSILNAVTTAKQNHPDITVEVETENLDEVQQALEAGADIIMLDNFTLDMMAQAVQLVARKAKLEVSGNVELPHLSKLVKTNVDFISTGAITKHIKAVDLSMRFNLAK</sequence>
<accession>A0A3B0X1X2</accession>
<evidence type="ECO:0000256" key="3">
    <source>
        <dbReference type="ARBA" id="ARBA00009400"/>
    </source>
</evidence>
<evidence type="ECO:0000256" key="11">
    <source>
        <dbReference type="ARBA" id="ARBA00069173"/>
    </source>
</evidence>